<name>A0A165A0Q9_XYLHT</name>
<feature type="transmembrane region" description="Helical" evidence="7">
    <location>
        <begin position="45"/>
        <end position="68"/>
    </location>
</feature>
<feature type="transmembrane region" description="Helical" evidence="7">
    <location>
        <begin position="12"/>
        <end position="33"/>
    </location>
</feature>
<dbReference type="InterPro" id="IPR052337">
    <property type="entry name" value="SAT4-like"/>
</dbReference>
<keyword evidence="2 7" id="KW-0812">Transmembrane</keyword>
<evidence type="ECO:0000256" key="2">
    <source>
        <dbReference type="ARBA" id="ARBA00022692"/>
    </source>
</evidence>
<feature type="region of interest" description="Disordered" evidence="6">
    <location>
        <begin position="273"/>
        <end position="362"/>
    </location>
</feature>
<dbReference type="Proteomes" id="UP000076632">
    <property type="component" value="Unassembled WGS sequence"/>
</dbReference>
<accession>A0A165A0Q9</accession>
<organism evidence="9 10">
    <name type="scientific">Xylona heveae (strain CBS 132557 / TC161)</name>
    <dbReference type="NCBI Taxonomy" id="1328760"/>
    <lineage>
        <taxon>Eukaryota</taxon>
        <taxon>Fungi</taxon>
        <taxon>Dikarya</taxon>
        <taxon>Ascomycota</taxon>
        <taxon>Pezizomycotina</taxon>
        <taxon>Xylonomycetes</taxon>
        <taxon>Xylonales</taxon>
        <taxon>Xylonaceae</taxon>
        <taxon>Xylona</taxon>
    </lineage>
</organism>
<dbReference type="STRING" id="1328760.A0A165A0Q9"/>
<dbReference type="GO" id="GO:0016020">
    <property type="term" value="C:membrane"/>
    <property type="evidence" value="ECO:0007669"/>
    <property type="project" value="UniProtKB-SubCell"/>
</dbReference>
<evidence type="ECO:0000313" key="9">
    <source>
        <dbReference type="EMBL" id="KZF19790.1"/>
    </source>
</evidence>
<gene>
    <name evidence="9" type="ORF">L228DRAFT_271109</name>
</gene>
<evidence type="ECO:0000256" key="6">
    <source>
        <dbReference type="SAM" id="MobiDB-lite"/>
    </source>
</evidence>
<evidence type="ECO:0000256" key="1">
    <source>
        <dbReference type="ARBA" id="ARBA00004141"/>
    </source>
</evidence>
<feature type="compositionally biased region" description="Basic and acidic residues" evidence="6">
    <location>
        <begin position="311"/>
        <end position="322"/>
    </location>
</feature>
<feature type="transmembrane region" description="Helical" evidence="7">
    <location>
        <begin position="202"/>
        <end position="221"/>
    </location>
</feature>
<dbReference type="InterPro" id="IPR049326">
    <property type="entry name" value="Rhodopsin_dom_fungi"/>
</dbReference>
<evidence type="ECO:0000256" key="7">
    <source>
        <dbReference type="SAM" id="Phobius"/>
    </source>
</evidence>
<comment type="subcellular location">
    <subcellularLocation>
        <location evidence="1">Membrane</location>
        <topology evidence="1">Multi-pass membrane protein</topology>
    </subcellularLocation>
</comment>
<proteinExistence type="inferred from homology"/>
<evidence type="ECO:0000256" key="3">
    <source>
        <dbReference type="ARBA" id="ARBA00022989"/>
    </source>
</evidence>
<dbReference type="AlphaFoldDB" id="A0A165A0Q9"/>
<dbReference type="InParanoid" id="A0A165A0Q9"/>
<keyword evidence="3 7" id="KW-1133">Transmembrane helix</keyword>
<feature type="transmembrane region" description="Helical" evidence="7">
    <location>
        <begin position="241"/>
        <end position="265"/>
    </location>
</feature>
<protein>
    <recommendedName>
        <fullName evidence="8">Rhodopsin domain-containing protein</fullName>
    </recommendedName>
</protein>
<dbReference type="PANTHER" id="PTHR33048">
    <property type="entry name" value="PTH11-LIKE INTEGRAL MEMBRANE PROTEIN (AFU_ORTHOLOGUE AFUA_5G11245)"/>
    <property type="match status" value="1"/>
</dbReference>
<feature type="compositionally biased region" description="Polar residues" evidence="6">
    <location>
        <begin position="284"/>
        <end position="309"/>
    </location>
</feature>
<evidence type="ECO:0000259" key="8">
    <source>
        <dbReference type="Pfam" id="PF20684"/>
    </source>
</evidence>
<dbReference type="Pfam" id="PF20684">
    <property type="entry name" value="Fung_rhodopsin"/>
    <property type="match status" value="1"/>
</dbReference>
<sequence length="362" mass="40554">MEAGDNGPKIAVVMWVVTIVPLIFLALRVYCKWKLSKGIGWDDHVAIFSWVLFLVYTCLITAAVTKGVGKHLQYVKLDNLVTALKLTYIGEFVAIIACVLSKTSFAVTLLRIVTRQWQVMFLWFVIISMNLVMWLTAIFYFAQCKPTAALWDFSIQGKCWPAYVLTDIAIFAGAYSGLMDFLLALLPWTVIWKLQMRKREKVGVAIAMSLGIFASVTSFIKTSYLTNLGEQKDFTYYAGNILIWAAAETGATLVAASIPSLRILFIRIRSTRGGSGGQGYSDSYKLSENTKSTNSKRNPFSHGYRTSHSAAAERTKRDDQSDKSILGAAADDPQIKQTHEVTISYQKDPNDWEDTELGFQRR</sequence>
<dbReference type="OMA" id="DPRHLWN"/>
<dbReference type="OrthoDB" id="5417887at2759"/>
<keyword evidence="10" id="KW-1185">Reference proteome</keyword>
<evidence type="ECO:0000256" key="5">
    <source>
        <dbReference type="ARBA" id="ARBA00038359"/>
    </source>
</evidence>
<keyword evidence="4 7" id="KW-0472">Membrane</keyword>
<dbReference type="RefSeq" id="XP_018185345.1">
    <property type="nucleotide sequence ID" value="XM_018335487.1"/>
</dbReference>
<evidence type="ECO:0000256" key="4">
    <source>
        <dbReference type="ARBA" id="ARBA00023136"/>
    </source>
</evidence>
<comment type="similarity">
    <text evidence="5">Belongs to the SAT4 family.</text>
</comment>
<feature type="transmembrane region" description="Helical" evidence="7">
    <location>
        <begin position="162"/>
        <end position="190"/>
    </location>
</feature>
<dbReference type="EMBL" id="KV407465">
    <property type="protein sequence ID" value="KZF19790.1"/>
    <property type="molecule type" value="Genomic_DNA"/>
</dbReference>
<dbReference type="GeneID" id="28900624"/>
<feature type="domain" description="Rhodopsin" evidence="8">
    <location>
        <begin position="27"/>
        <end position="266"/>
    </location>
</feature>
<feature type="transmembrane region" description="Helical" evidence="7">
    <location>
        <begin position="88"/>
        <end position="109"/>
    </location>
</feature>
<dbReference type="PANTHER" id="PTHR33048:SF42">
    <property type="entry name" value="INTEGRAL MEMBRANE PROTEIN"/>
    <property type="match status" value="1"/>
</dbReference>
<evidence type="ECO:0000313" key="10">
    <source>
        <dbReference type="Proteomes" id="UP000076632"/>
    </source>
</evidence>
<feature type="transmembrane region" description="Helical" evidence="7">
    <location>
        <begin position="121"/>
        <end position="142"/>
    </location>
</feature>
<reference evidence="9 10" key="1">
    <citation type="journal article" date="2016" name="Fungal Biol.">
        <title>The genome of Xylona heveae provides a window into fungal endophytism.</title>
        <authorList>
            <person name="Gazis R."/>
            <person name="Kuo A."/>
            <person name="Riley R."/>
            <person name="LaButti K."/>
            <person name="Lipzen A."/>
            <person name="Lin J."/>
            <person name="Amirebrahimi M."/>
            <person name="Hesse C.N."/>
            <person name="Spatafora J.W."/>
            <person name="Henrissat B."/>
            <person name="Hainaut M."/>
            <person name="Grigoriev I.V."/>
            <person name="Hibbett D.S."/>
        </authorList>
    </citation>
    <scope>NUCLEOTIDE SEQUENCE [LARGE SCALE GENOMIC DNA]</scope>
    <source>
        <strain evidence="9 10">TC161</strain>
    </source>
</reference>